<proteinExistence type="predicted"/>
<evidence type="ECO:0008006" key="3">
    <source>
        <dbReference type="Google" id="ProtNLM"/>
    </source>
</evidence>
<evidence type="ECO:0000313" key="1">
    <source>
        <dbReference type="EMBL" id="KAK9500879.1"/>
    </source>
</evidence>
<dbReference type="EMBL" id="JAPXFL010000010">
    <property type="protein sequence ID" value="KAK9500879.1"/>
    <property type="molecule type" value="Genomic_DNA"/>
</dbReference>
<gene>
    <name evidence="1" type="ORF">O3M35_002052</name>
</gene>
<name>A0AAW1CTC3_9HEMI</name>
<comment type="caution">
    <text evidence="1">The sequence shown here is derived from an EMBL/GenBank/DDBJ whole genome shotgun (WGS) entry which is preliminary data.</text>
</comment>
<organism evidence="1 2">
    <name type="scientific">Rhynocoris fuscipes</name>
    <dbReference type="NCBI Taxonomy" id="488301"/>
    <lineage>
        <taxon>Eukaryota</taxon>
        <taxon>Metazoa</taxon>
        <taxon>Ecdysozoa</taxon>
        <taxon>Arthropoda</taxon>
        <taxon>Hexapoda</taxon>
        <taxon>Insecta</taxon>
        <taxon>Pterygota</taxon>
        <taxon>Neoptera</taxon>
        <taxon>Paraneoptera</taxon>
        <taxon>Hemiptera</taxon>
        <taxon>Heteroptera</taxon>
        <taxon>Panheteroptera</taxon>
        <taxon>Cimicomorpha</taxon>
        <taxon>Reduviidae</taxon>
        <taxon>Harpactorinae</taxon>
        <taxon>Harpactorini</taxon>
        <taxon>Rhynocoris</taxon>
    </lineage>
</organism>
<dbReference type="AlphaFoldDB" id="A0AAW1CTC3"/>
<sequence length="87" mass="10019">MSRSPPPTCPICQIPISILHIFTDCPIYFSFQSYYNRTIFLRISNSSFKILLSTSQTSFVSSRLITSITKYHTLPFLNFLLPQLNPL</sequence>
<dbReference type="Proteomes" id="UP001461498">
    <property type="component" value="Unassembled WGS sequence"/>
</dbReference>
<evidence type="ECO:0000313" key="2">
    <source>
        <dbReference type="Proteomes" id="UP001461498"/>
    </source>
</evidence>
<accession>A0AAW1CTC3</accession>
<protein>
    <recommendedName>
        <fullName evidence="3">Reverse transcriptase zinc-binding domain-containing protein</fullName>
    </recommendedName>
</protein>
<keyword evidence="2" id="KW-1185">Reference proteome</keyword>
<reference evidence="1 2" key="1">
    <citation type="submission" date="2022-12" db="EMBL/GenBank/DDBJ databases">
        <title>Chromosome-level genome assembly of true bugs.</title>
        <authorList>
            <person name="Ma L."/>
            <person name="Li H."/>
        </authorList>
    </citation>
    <scope>NUCLEOTIDE SEQUENCE [LARGE SCALE GENOMIC DNA]</scope>
    <source>
        <strain evidence="1">Lab_2022b</strain>
    </source>
</reference>